<feature type="domain" description="NADH-quinone oxidoreductase subunit D" evidence="2">
    <location>
        <begin position="128"/>
        <end position="289"/>
    </location>
</feature>
<keyword evidence="1" id="KW-0460">Magnesium</keyword>
<dbReference type="GO" id="GO:0016651">
    <property type="term" value="F:oxidoreductase activity, acting on NAD(P)H"/>
    <property type="evidence" value="ECO:0007669"/>
    <property type="project" value="InterPro"/>
</dbReference>
<accession>A0A497F442</accession>
<protein>
    <submittedName>
        <fullName evidence="3">NADH-quinone oxidoreductase subunit NuoD</fullName>
    </submittedName>
</protein>
<name>A0A497F442_9CREN</name>
<feature type="binding site" evidence="1">
    <location>
        <position position="328"/>
    </location>
    <ligand>
        <name>Mg(2+)</name>
        <dbReference type="ChEBI" id="CHEBI:18420"/>
    </ligand>
</feature>
<dbReference type="Gene3D" id="1.10.645.10">
    <property type="entry name" value="Cytochrome-c3 Hydrogenase, chain B"/>
    <property type="match status" value="1"/>
</dbReference>
<dbReference type="Pfam" id="PF00346">
    <property type="entry name" value="Complex1_49kDa"/>
    <property type="match status" value="2"/>
</dbReference>
<proteinExistence type="predicted"/>
<reference evidence="3 4" key="1">
    <citation type="submission" date="2018-06" db="EMBL/GenBank/DDBJ databases">
        <title>Extensive metabolic versatility and redundancy in microbially diverse, dynamic hydrothermal sediments.</title>
        <authorList>
            <person name="Dombrowski N."/>
            <person name="Teske A."/>
            <person name="Baker B.J."/>
        </authorList>
    </citation>
    <scope>NUCLEOTIDE SEQUENCE [LARGE SCALE GENOMIC DNA]</scope>
    <source>
        <strain evidence="3">B34_G17</strain>
    </source>
</reference>
<gene>
    <name evidence="3" type="ORF">DRJ33_00435</name>
</gene>
<evidence type="ECO:0000256" key="1">
    <source>
        <dbReference type="PIRSR" id="PIRSR601501-1"/>
    </source>
</evidence>
<keyword evidence="1" id="KW-0479">Metal-binding</keyword>
<dbReference type="Proteomes" id="UP000272051">
    <property type="component" value="Unassembled WGS sequence"/>
</dbReference>
<dbReference type="GO" id="GO:0048038">
    <property type="term" value="F:quinone binding"/>
    <property type="evidence" value="ECO:0007669"/>
    <property type="project" value="InterPro"/>
</dbReference>
<evidence type="ECO:0000259" key="2">
    <source>
        <dbReference type="Pfam" id="PF00346"/>
    </source>
</evidence>
<dbReference type="EMBL" id="QMQX01000004">
    <property type="protein sequence ID" value="RLE53670.1"/>
    <property type="molecule type" value="Genomic_DNA"/>
</dbReference>
<comment type="caution">
    <text evidence="3">The sequence shown here is derived from an EMBL/GenBank/DDBJ whole genome shotgun (WGS) entry which is preliminary data.</text>
</comment>
<evidence type="ECO:0000313" key="3">
    <source>
        <dbReference type="EMBL" id="RLE53670.1"/>
    </source>
</evidence>
<feature type="binding site" evidence="1">
    <location>
        <position position="51"/>
    </location>
    <ligand>
        <name>Mg(2+)</name>
        <dbReference type="ChEBI" id="CHEBI:18420"/>
    </ligand>
</feature>
<dbReference type="InterPro" id="IPR001135">
    <property type="entry name" value="NADH_Q_OxRdtase_suD"/>
</dbReference>
<organism evidence="3 4">
    <name type="scientific">Thermoproteota archaeon</name>
    <dbReference type="NCBI Taxonomy" id="2056631"/>
    <lineage>
        <taxon>Archaea</taxon>
        <taxon>Thermoproteota</taxon>
    </lineage>
</organism>
<dbReference type="InterPro" id="IPR001501">
    <property type="entry name" value="Ni-dep_hyd_lsu"/>
</dbReference>
<dbReference type="InterPro" id="IPR022885">
    <property type="entry name" value="NDH1_su_D/H"/>
</dbReference>
<dbReference type="SUPFAM" id="SSF56762">
    <property type="entry name" value="HydB/Nqo4-like"/>
    <property type="match status" value="1"/>
</dbReference>
<dbReference type="GO" id="GO:0051287">
    <property type="term" value="F:NAD binding"/>
    <property type="evidence" value="ECO:0007669"/>
    <property type="project" value="InterPro"/>
</dbReference>
<feature type="domain" description="NADH-quinone oxidoreductase subunit D" evidence="2">
    <location>
        <begin position="294"/>
        <end position="369"/>
    </location>
</feature>
<evidence type="ECO:0000313" key="4">
    <source>
        <dbReference type="Proteomes" id="UP000272051"/>
    </source>
</evidence>
<sequence>MMVVSEAKEIMRISWGPQHPMSGQFRFILETDGENVYEIIPDFGFTHRGIEKILEYRTFVQGIVPFERLAMVDAANVGLAYVRAIEDAAGIEVPKRAQYIRTILCEISRINSHLYAIGLAAEAAGGYPAIFLWTTADRELFLDLAEMLTGARWSYAFFIPGGVRADIPEGFKERALKVLSYFEKRLIAYRDSWLENEIWLTRSRGVGRLSAEDAIKLGAAGPSLRGSGVELDMRKEEKYEAYEELNFKVAVQKEGDCQARFMVRFLEMIESTKIIRQALENLPPGPFKKPVPPKLPKGEGFARVETARGEMDVHVILDGSDKPYRVKVCAPSFRNLYVISKLPKLTKILVADVPVVIWSFDPWYLDADR</sequence>
<dbReference type="AlphaFoldDB" id="A0A497F442"/>
<dbReference type="Pfam" id="PF00374">
    <property type="entry name" value="NiFeSe_Hases"/>
    <property type="match status" value="1"/>
</dbReference>
<dbReference type="PANTHER" id="PTHR11993">
    <property type="entry name" value="NADH-UBIQUINONE OXIDOREDUCTASE 49 KDA SUBUNIT"/>
    <property type="match status" value="1"/>
</dbReference>
<dbReference type="PANTHER" id="PTHR11993:SF10">
    <property type="entry name" value="NADH DEHYDROGENASE [UBIQUINONE] IRON-SULFUR PROTEIN 2, MITOCHONDRIAL"/>
    <property type="match status" value="1"/>
</dbReference>
<dbReference type="GO" id="GO:0016151">
    <property type="term" value="F:nickel cation binding"/>
    <property type="evidence" value="ECO:0007669"/>
    <property type="project" value="InterPro"/>
</dbReference>
<dbReference type="InterPro" id="IPR029014">
    <property type="entry name" value="NiFe-Hase_large"/>
</dbReference>